<accession>A0A6F9DLJ2</accession>
<feature type="region of interest" description="Disordered" evidence="8">
    <location>
        <begin position="1"/>
        <end position="83"/>
    </location>
</feature>
<dbReference type="InterPro" id="IPR000967">
    <property type="entry name" value="Znf_NFX1"/>
</dbReference>
<comment type="similarity">
    <text evidence="1">Belongs to the NFX1 family.</text>
</comment>
<keyword evidence="2" id="KW-0479">Metal-binding</keyword>
<dbReference type="GO" id="GO:0005634">
    <property type="term" value="C:nucleus"/>
    <property type="evidence" value="ECO:0007669"/>
    <property type="project" value="InterPro"/>
</dbReference>
<keyword evidence="4 6" id="KW-0863">Zinc-finger</keyword>
<keyword evidence="9" id="KW-0472">Membrane</keyword>
<evidence type="ECO:0000256" key="2">
    <source>
        <dbReference type="ARBA" id="ARBA00022723"/>
    </source>
</evidence>
<dbReference type="PANTHER" id="PTHR12360">
    <property type="entry name" value="NUCLEAR TRANSCRIPTION FACTOR, X-BOX BINDING 1 NFX1"/>
    <property type="match status" value="1"/>
</dbReference>
<evidence type="ECO:0000256" key="4">
    <source>
        <dbReference type="ARBA" id="ARBA00022771"/>
    </source>
</evidence>
<dbReference type="Pfam" id="PF01422">
    <property type="entry name" value="zf-NF-X1"/>
    <property type="match status" value="11"/>
</dbReference>
<evidence type="ECO:0000259" key="11">
    <source>
        <dbReference type="PROSITE" id="PS50089"/>
    </source>
</evidence>
<dbReference type="InterPro" id="IPR001841">
    <property type="entry name" value="Znf_RING"/>
</dbReference>
<dbReference type="PROSITE" id="PS50089">
    <property type="entry name" value="ZF_RING_2"/>
    <property type="match status" value="1"/>
</dbReference>
<dbReference type="InterPro" id="IPR019787">
    <property type="entry name" value="Znf_PHD-finger"/>
</dbReference>
<evidence type="ECO:0000256" key="3">
    <source>
        <dbReference type="ARBA" id="ARBA00022737"/>
    </source>
</evidence>
<feature type="compositionally biased region" description="Basic and acidic residues" evidence="8">
    <location>
        <begin position="37"/>
        <end position="55"/>
    </location>
</feature>
<dbReference type="GO" id="GO:0000977">
    <property type="term" value="F:RNA polymerase II transcription regulatory region sequence-specific DNA binding"/>
    <property type="evidence" value="ECO:0007669"/>
    <property type="project" value="TreeGrafter"/>
</dbReference>
<keyword evidence="9" id="KW-0812">Transmembrane</keyword>
<dbReference type="AlphaFoldDB" id="A0A6F9DLJ2"/>
<evidence type="ECO:0000256" key="6">
    <source>
        <dbReference type="PROSITE-ProRule" id="PRU00175"/>
    </source>
</evidence>
<sequence>MDKRSMRGRGRGRDYNSTRKEQASGRGRGLQWRQVSRTREVGAFENNADERFNKTREKHSKAAEQAIKSSHTGYESSSDEDDLDDEGILSKLTNFYKGNRTGSGDELILSHDEISLGKTTQYLTECCQSGALTCLVCISSIKRQESIWDCKACFAIFHLNCIKQWVLEGVAQATLLSDEYFPNKEQPWYCPKCRNEYPKQECPKTYRCFCGSEEDPHPDPWLLPHSCGSKCNKLLENPTCGHKCLLLCHPGPCPPCPQTVKLSCHCGKQAAKTRRCGSGNWSCGEVCNKLLACRKHRCQMVCHSGECTTCSKSSLQPCVCGSGKRIQPCVQPVWNCDKKCDKPFRCGFHKCEKVCHEAGQCGECPRSGERTCPCGKVSYVDLLCTEDTTPCEDTCGKDLGCFGNHKCSRRCHFGPCGSCPLMAKKPCRCGKREKEVPCQKEYTCETRCQKIRRCGNHQCRRKCCTGDCPPCEQPCGRTLQCKKHKCQMVCHQGPCYPCPLTSKVTCRCGSSVITVVCGKEKATKPPRCRKLCQIPPDCHHAARVRHVCHFGDCPPCKQTCLGKLSCGHTCPAPCHDNVLVKSETKAAAPWELPRSDFRVEKLPCPPCKIPVGVVCRGGHETGTFPCSESRDYSCGRQCGRLLKCKNHKCQLICHVVDDADVDDGHAGSNCAVCEEPCSKPRPEGCAHDCVTSCHDGECPPCHKRIRMKCHCGGVPLKHLCSDWTSRSLEERNRMTSCGTNCPRTLTPCGHMCPQTCHPGPCPPSTACPKRVTLRCPCKRRKREFLCSLLQTEKHAVQCDDVCLEIKAARIAEREAAERKKKEDEEKRQLEEVEKFERKLHRRSRLRKRGSSQDVGANTGIWSRLKDSWLCSALQVVVGVAMVISAIAFAYLQTEV</sequence>
<evidence type="ECO:0000256" key="1">
    <source>
        <dbReference type="ARBA" id="ARBA00007269"/>
    </source>
</evidence>
<evidence type="ECO:0000313" key="12">
    <source>
        <dbReference type="EMBL" id="CAB3264314.1"/>
    </source>
</evidence>
<evidence type="ECO:0000256" key="9">
    <source>
        <dbReference type="SAM" id="Phobius"/>
    </source>
</evidence>
<organism evidence="12">
    <name type="scientific">Phallusia mammillata</name>
    <dbReference type="NCBI Taxonomy" id="59560"/>
    <lineage>
        <taxon>Eukaryota</taxon>
        <taxon>Metazoa</taxon>
        <taxon>Chordata</taxon>
        <taxon>Tunicata</taxon>
        <taxon>Ascidiacea</taxon>
        <taxon>Phlebobranchia</taxon>
        <taxon>Ascidiidae</taxon>
        <taxon>Phallusia</taxon>
    </lineage>
</organism>
<gene>
    <name evidence="12" type="primary">Nfxl1</name>
</gene>
<dbReference type="PANTHER" id="PTHR12360:SF1">
    <property type="entry name" value="NF-X1-TYPE ZINC FINGER PROTEIN NFXL1"/>
    <property type="match status" value="1"/>
</dbReference>
<dbReference type="SMART" id="SM00438">
    <property type="entry name" value="ZnF_NFX"/>
    <property type="match status" value="11"/>
</dbReference>
<feature type="transmembrane region" description="Helical" evidence="9">
    <location>
        <begin position="868"/>
        <end position="891"/>
    </location>
</feature>
<keyword evidence="7" id="KW-0175">Coiled coil</keyword>
<evidence type="ECO:0000256" key="7">
    <source>
        <dbReference type="SAM" id="Coils"/>
    </source>
</evidence>
<keyword evidence="9" id="KW-1133">Transmembrane helix</keyword>
<dbReference type="PROSITE" id="PS50016">
    <property type="entry name" value="ZF_PHD_2"/>
    <property type="match status" value="1"/>
</dbReference>
<feature type="coiled-coil region" evidence="7">
    <location>
        <begin position="808"/>
        <end position="838"/>
    </location>
</feature>
<evidence type="ECO:0000256" key="8">
    <source>
        <dbReference type="SAM" id="MobiDB-lite"/>
    </source>
</evidence>
<feature type="domain" description="PHD-type" evidence="10">
    <location>
        <begin position="131"/>
        <end position="196"/>
    </location>
</feature>
<dbReference type="GO" id="GO:0008270">
    <property type="term" value="F:zinc ion binding"/>
    <property type="evidence" value="ECO:0007669"/>
    <property type="project" value="UniProtKB-KW"/>
</dbReference>
<evidence type="ECO:0000256" key="5">
    <source>
        <dbReference type="ARBA" id="ARBA00022833"/>
    </source>
</evidence>
<dbReference type="EMBL" id="LR788452">
    <property type="protein sequence ID" value="CAB3264314.1"/>
    <property type="molecule type" value="mRNA"/>
</dbReference>
<reference evidence="12" key="1">
    <citation type="submission" date="2020-04" db="EMBL/GenBank/DDBJ databases">
        <authorList>
            <person name="Neveu A P."/>
        </authorList>
    </citation>
    <scope>NUCLEOTIDE SEQUENCE</scope>
    <source>
        <tissue evidence="12">Whole embryo</tissue>
    </source>
</reference>
<dbReference type="GO" id="GO:0000981">
    <property type="term" value="F:DNA-binding transcription factor activity, RNA polymerase II-specific"/>
    <property type="evidence" value="ECO:0007669"/>
    <property type="project" value="TreeGrafter"/>
</dbReference>
<name>A0A6F9DLJ2_9ASCI</name>
<proteinExistence type="evidence at transcript level"/>
<keyword evidence="3" id="KW-0677">Repeat</keyword>
<feature type="compositionally biased region" description="Basic and acidic residues" evidence="8">
    <location>
        <begin position="1"/>
        <end position="23"/>
    </location>
</feature>
<dbReference type="CDD" id="cd16697">
    <property type="entry name" value="RING-CH-C4HC3_NFXL1"/>
    <property type="match status" value="1"/>
</dbReference>
<feature type="domain" description="RING-type" evidence="11">
    <location>
        <begin position="134"/>
        <end position="194"/>
    </location>
</feature>
<keyword evidence="5" id="KW-0862">Zinc</keyword>
<dbReference type="InterPro" id="IPR034078">
    <property type="entry name" value="NFX1_fam"/>
</dbReference>
<evidence type="ECO:0000259" key="10">
    <source>
        <dbReference type="PROSITE" id="PS50016"/>
    </source>
</evidence>
<dbReference type="CDD" id="cd06008">
    <property type="entry name" value="NF-X1-zinc-finger"/>
    <property type="match status" value="6"/>
</dbReference>
<protein>
    <submittedName>
        <fullName evidence="12">ZF(NFX1) NF-X1-type zinc finger protein</fullName>
    </submittedName>
</protein>